<dbReference type="Pfam" id="PF20174">
    <property type="entry name" value="DUF6540"/>
    <property type="match status" value="1"/>
</dbReference>
<evidence type="ECO:0000313" key="1">
    <source>
        <dbReference type="EMBL" id="KAF2723915.1"/>
    </source>
</evidence>
<proteinExistence type="predicted"/>
<dbReference type="EMBL" id="MU003774">
    <property type="protein sequence ID" value="KAF2723915.1"/>
    <property type="molecule type" value="Genomic_DNA"/>
</dbReference>
<sequence>MTSSAAEWLPLTTLYVLVPPSPLFAAHWSFFLPNLMHCETSSEQYKESNLGRRIHVTGDRLNGFTLEIVRDYDISKHRSYLLNTIENRETRRSDHCKDEDEGGGYVDNQPVDEFELICTKLEAPGPSLNQVTLGPSTNGSRGRTKRTEIKDCQWWIRNVFEVMMREDMLLPYLAHAEDGKKGLQESLAALPVH</sequence>
<dbReference type="InterPro" id="IPR046670">
    <property type="entry name" value="DUF6540"/>
</dbReference>
<reference evidence="1" key="1">
    <citation type="journal article" date="2020" name="Stud. Mycol.">
        <title>101 Dothideomycetes genomes: a test case for predicting lifestyles and emergence of pathogens.</title>
        <authorList>
            <person name="Haridas S."/>
            <person name="Albert R."/>
            <person name="Binder M."/>
            <person name="Bloem J."/>
            <person name="Labutti K."/>
            <person name="Salamov A."/>
            <person name="Andreopoulos B."/>
            <person name="Baker S."/>
            <person name="Barry K."/>
            <person name="Bills G."/>
            <person name="Bluhm B."/>
            <person name="Cannon C."/>
            <person name="Castanera R."/>
            <person name="Culley D."/>
            <person name="Daum C."/>
            <person name="Ezra D."/>
            <person name="Gonzalez J."/>
            <person name="Henrissat B."/>
            <person name="Kuo A."/>
            <person name="Liang C."/>
            <person name="Lipzen A."/>
            <person name="Lutzoni F."/>
            <person name="Magnuson J."/>
            <person name="Mondo S."/>
            <person name="Nolan M."/>
            <person name="Ohm R."/>
            <person name="Pangilinan J."/>
            <person name="Park H.-J."/>
            <person name="Ramirez L."/>
            <person name="Alfaro M."/>
            <person name="Sun H."/>
            <person name="Tritt A."/>
            <person name="Yoshinaga Y."/>
            <person name="Zwiers L.-H."/>
            <person name="Turgeon B."/>
            <person name="Goodwin S."/>
            <person name="Spatafora J."/>
            <person name="Crous P."/>
            <person name="Grigoriev I."/>
        </authorList>
    </citation>
    <scope>NUCLEOTIDE SEQUENCE</scope>
    <source>
        <strain evidence="1">CBS 116435</strain>
    </source>
</reference>
<keyword evidence="2" id="KW-1185">Reference proteome</keyword>
<organism evidence="1 2">
    <name type="scientific">Polychaeton citri CBS 116435</name>
    <dbReference type="NCBI Taxonomy" id="1314669"/>
    <lineage>
        <taxon>Eukaryota</taxon>
        <taxon>Fungi</taxon>
        <taxon>Dikarya</taxon>
        <taxon>Ascomycota</taxon>
        <taxon>Pezizomycotina</taxon>
        <taxon>Dothideomycetes</taxon>
        <taxon>Dothideomycetidae</taxon>
        <taxon>Capnodiales</taxon>
        <taxon>Capnodiaceae</taxon>
        <taxon>Polychaeton</taxon>
    </lineage>
</organism>
<protein>
    <submittedName>
        <fullName evidence="1">Uncharacterized protein</fullName>
    </submittedName>
</protein>
<dbReference type="AlphaFoldDB" id="A0A9P4UTB2"/>
<evidence type="ECO:0000313" key="2">
    <source>
        <dbReference type="Proteomes" id="UP000799441"/>
    </source>
</evidence>
<dbReference type="OrthoDB" id="2999773at2759"/>
<comment type="caution">
    <text evidence="1">The sequence shown here is derived from an EMBL/GenBank/DDBJ whole genome shotgun (WGS) entry which is preliminary data.</text>
</comment>
<gene>
    <name evidence="1" type="ORF">K431DRAFT_292211</name>
</gene>
<name>A0A9P4UTB2_9PEZI</name>
<accession>A0A9P4UTB2</accession>
<dbReference type="Proteomes" id="UP000799441">
    <property type="component" value="Unassembled WGS sequence"/>
</dbReference>